<organism evidence="2 3">
    <name type="scientific">Anoxybacteroides rupiense</name>
    <dbReference type="NCBI Taxonomy" id="311460"/>
    <lineage>
        <taxon>Bacteria</taxon>
        <taxon>Bacillati</taxon>
        <taxon>Bacillota</taxon>
        <taxon>Bacilli</taxon>
        <taxon>Bacillales</taxon>
        <taxon>Anoxybacillaceae</taxon>
        <taxon>Anoxybacteroides</taxon>
    </lineage>
</organism>
<dbReference type="Pfam" id="PF01507">
    <property type="entry name" value="PAPS_reduct"/>
    <property type="match status" value="2"/>
</dbReference>
<dbReference type="Pfam" id="PF11922">
    <property type="entry name" value="DUF3440"/>
    <property type="match status" value="1"/>
</dbReference>
<comment type="caution">
    <text evidence="2">The sequence shown here is derived from an EMBL/GenBank/DDBJ whole genome shotgun (WGS) entry which is preliminary data.</text>
</comment>
<sequence length="437" mass="51764">MGKIYTNKNVLDAAFERLGIAFQSFDNIYFSISGGKDSSVMLQLAAIVARKLGKKFDVLYIDMEAQYKATIEHIDELIDSTKDVVEHFYWVCLPLSLRNAVSVIQPKWICWDEKDQDKWVRSMPEHEYVINEKNLPAAWSEWFEKGMEFEDFILYFAKWYNEAHGGLTAAAIGIRTNESFNRFRTIISDKKERFNGYGWTTRVKLRDKHLNVYNVYPIYDWETEDIWGAVSRLNLKYNQIYELMYKNGLSIHEQRLCQPYGDDQRNGLDQFRALEPETWERVVQRVHGVNFGNIYARTSLLGNIKSEKPDGMTWEQYAVFLLESLGLYAPELRDHYYKKIKTFMDWYEKHEGVRIEDIPDEADNKLESAKKVASWRRIARAIERNDFWMKRLSFSQTKSDVERLQELKNKYRNIIYAKDTDDKHLRQIAEKLEGMNQ</sequence>
<reference evidence="2 3" key="1">
    <citation type="submission" date="2023-03" db="EMBL/GenBank/DDBJ databases">
        <title>Bacillus Genome Sequencing.</title>
        <authorList>
            <person name="Dunlap C."/>
        </authorList>
    </citation>
    <scope>NUCLEOTIDE SEQUENCE [LARGE SCALE GENOMIC DNA]</scope>
    <source>
        <strain evidence="2 3">NRS-38</strain>
    </source>
</reference>
<dbReference type="Proteomes" id="UP001339962">
    <property type="component" value="Unassembled WGS sequence"/>
</dbReference>
<accession>A0ABD5IQS2</accession>
<dbReference type="AlphaFoldDB" id="A0ABD5IQS2"/>
<dbReference type="Gene3D" id="3.40.50.620">
    <property type="entry name" value="HUPs"/>
    <property type="match status" value="1"/>
</dbReference>
<feature type="domain" description="Phosphoadenosine phosphosulphate reductase" evidence="1">
    <location>
        <begin position="28"/>
        <end position="78"/>
    </location>
</feature>
<dbReference type="InterPro" id="IPR002500">
    <property type="entry name" value="PAPS_reduct_dom"/>
</dbReference>
<proteinExistence type="predicted"/>
<dbReference type="EMBL" id="JARTLI010000002">
    <property type="protein sequence ID" value="MED5050632.1"/>
    <property type="molecule type" value="Genomic_DNA"/>
</dbReference>
<dbReference type="InterPro" id="IPR014729">
    <property type="entry name" value="Rossmann-like_a/b/a_fold"/>
</dbReference>
<dbReference type="PANTHER" id="PTHR30083:SF0">
    <property type="entry name" value="3'-PHOSPHOADENOSINE 5'-PHOSPHOSULFATE SULFOTRANSFERASE (PAPS REDUCTASE)_FAD SYNTHETASE"/>
    <property type="match status" value="1"/>
</dbReference>
<dbReference type="RefSeq" id="WP_328216802.1">
    <property type="nucleotide sequence ID" value="NZ_JARTLI010000002.1"/>
</dbReference>
<dbReference type="CDD" id="cd23947">
    <property type="entry name" value="PAPS_reductase-like_YbdN"/>
    <property type="match status" value="1"/>
</dbReference>
<protein>
    <submittedName>
        <fullName evidence="2">DUF3440 domain-containing protein</fullName>
    </submittedName>
</protein>
<dbReference type="PANTHER" id="PTHR30083">
    <property type="entry name" value="TRANSCRIPTIONAL REGULATOR-RELATED"/>
    <property type="match status" value="1"/>
</dbReference>
<evidence type="ECO:0000313" key="3">
    <source>
        <dbReference type="Proteomes" id="UP001339962"/>
    </source>
</evidence>
<evidence type="ECO:0000259" key="1">
    <source>
        <dbReference type="Pfam" id="PF01507"/>
    </source>
</evidence>
<evidence type="ECO:0000313" key="2">
    <source>
        <dbReference type="EMBL" id="MED5050632.1"/>
    </source>
</evidence>
<gene>
    <name evidence="2" type="ORF">P9850_01945</name>
</gene>
<dbReference type="InterPro" id="IPR021845">
    <property type="entry name" value="DUF3440"/>
</dbReference>
<dbReference type="SUPFAM" id="SSF52402">
    <property type="entry name" value="Adenine nucleotide alpha hydrolases-like"/>
    <property type="match status" value="1"/>
</dbReference>
<feature type="domain" description="Phosphoadenosine phosphosulphate reductase" evidence="1">
    <location>
        <begin position="167"/>
        <end position="245"/>
    </location>
</feature>
<name>A0ABD5IQS2_9BACL</name>